<dbReference type="PaxDb" id="55529-EKX42728"/>
<dbReference type="KEGG" id="gtt:GUITHDRAFT_153522"/>
<dbReference type="AlphaFoldDB" id="L1J2H2"/>
<dbReference type="RefSeq" id="XP_005829708.1">
    <property type="nucleotide sequence ID" value="XM_005829651.1"/>
</dbReference>
<name>L1J2H2_GUITC</name>
<gene>
    <name evidence="1" type="ORF">GUITHDRAFT_153522</name>
</gene>
<accession>L1J2H2</accession>
<dbReference type="GeneID" id="17299320"/>
<protein>
    <submittedName>
        <fullName evidence="1 2">Uncharacterized protein</fullName>
    </submittedName>
</protein>
<dbReference type="EMBL" id="JH993015">
    <property type="protein sequence ID" value="EKX42728.1"/>
    <property type="molecule type" value="Genomic_DNA"/>
</dbReference>
<dbReference type="EnsemblProtists" id="EKX42728">
    <property type="protein sequence ID" value="EKX42728"/>
    <property type="gene ID" value="GUITHDRAFT_153522"/>
</dbReference>
<sequence>MFELLVKITDLHSAMEPAQTMGLNLTGEKNEVYDSMPTGGAPWAEHGYDMRATDVGRCSYAHLTITRVTKHPVELLLNPFIRMHHPPHSLCFHHCTDPLPPLISSTWR</sequence>
<keyword evidence="3" id="KW-1185">Reference proteome</keyword>
<feature type="non-terminal residue" evidence="1">
    <location>
        <position position="108"/>
    </location>
</feature>
<dbReference type="Proteomes" id="UP000011087">
    <property type="component" value="Unassembled WGS sequence"/>
</dbReference>
<evidence type="ECO:0000313" key="3">
    <source>
        <dbReference type="Proteomes" id="UP000011087"/>
    </source>
</evidence>
<reference evidence="1 3" key="1">
    <citation type="journal article" date="2012" name="Nature">
        <title>Algal genomes reveal evolutionary mosaicism and the fate of nucleomorphs.</title>
        <authorList>
            <consortium name="DOE Joint Genome Institute"/>
            <person name="Curtis B.A."/>
            <person name="Tanifuji G."/>
            <person name="Burki F."/>
            <person name="Gruber A."/>
            <person name="Irimia M."/>
            <person name="Maruyama S."/>
            <person name="Arias M.C."/>
            <person name="Ball S.G."/>
            <person name="Gile G.H."/>
            <person name="Hirakawa Y."/>
            <person name="Hopkins J.F."/>
            <person name="Kuo A."/>
            <person name="Rensing S.A."/>
            <person name="Schmutz J."/>
            <person name="Symeonidi A."/>
            <person name="Elias M."/>
            <person name="Eveleigh R.J."/>
            <person name="Herman E.K."/>
            <person name="Klute M.J."/>
            <person name="Nakayama T."/>
            <person name="Obornik M."/>
            <person name="Reyes-Prieto A."/>
            <person name="Armbrust E.V."/>
            <person name="Aves S.J."/>
            <person name="Beiko R.G."/>
            <person name="Coutinho P."/>
            <person name="Dacks J.B."/>
            <person name="Durnford D.G."/>
            <person name="Fast N.M."/>
            <person name="Green B.R."/>
            <person name="Grisdale C.J."/>
            <person name="Hempel F."/>
            <person name="Henrissat B."/>
            <person name="Hoppner M.P."/>
            <person name="Ishida K."/>
            <person name="Kim E."/>
            <person name="Koreny L."/>
            <person name="Kroth P.G."/>
            <person name="Liu Y."/>
            <person name="Malik S.B."/>
            <person name="Maier U.G."/>
            <person name="McRose D."/>
            <person name="Mock T."/>
            <person name="Neilson J.A."/>
            <person name="Onodera N.T."/>
            <person name="Poole A.M."/>
            <person name="Pritham E.J."/>
            <person name="Richards T.A."/>
            <person name="Rocap G."/>
            <person name="Roy S.W."/>
            <person name="Sarai C."/>
            <person name="Schaack S."/>
            <person name="Shirato S."/>
            <person name="Slamovits C.H."/>
            <person name="Spencer D.F."/>
            <person name="Suzuki S."/>
            <person name="Worden A.Z."/>
            <person name="Zauner S."/>
            <person name="Barry K."/>
            <person name="Bell C."/>
            <person name="Bharti A.K."/>
            <person name="Crow J.A."/>
            <person name="Grimwood J."/>
            <person name="Kramer R."/>
            <person name="Lindquist E."/>
            <person name="Lucas S."/>
            <person name="Salamov A."/>
            <person name="McFadden G.I."/>
            <person name="Lane C.E."/>
            <person name="Keeling P.J."/>
            <person name="Gray M.W."/>
            <person name="Grigoriev I.V."/>
            <person name="Archibald J.M."/>
        </authorList>
    </citation>
    <scope>NUCLEOTIDE SEQUENCE</scope>
    <source>
        <strain evidence="1 3">CCMP2712</strain>
    </source>
</reference>
<organism evidence="1">
    <name type="scientific">Guillardia theta (strain CCMP2712)</name>
    <name type="common">Cryptophyte</name>
    <dbReference type="NCBI Taxonomy" id="905079"/>
    <lineage>
        <taxon>Eukaryota</taxon>
        <taxon>Cryptophyceae</taxon>
        <taxon>Pyrenomonadales</taxon>
        <taxon>Geminigeraceae</taxon>
        <taxon>Guillardia</taxon>
    </lineage>
</organism>
<evidence type="ECO:0000313" key="1">
    <source>
        <dbReference type="EMBL" id="EKX42728.1"/>
    </source>
</evidence>
<proteinExistence type="predicted"/>
<evidence type="ECO:0000313" key="2">
    <source>
        <dbReference type="EnsemblProtists" id="EKX42728"/>
    </source>
</evidence>
<dbReference type="HOGENOM" id="CLU_2202066_0_0_1"/>
<reference evidence="3" key="2">
    <citation type="submission" date="2012-11" db="EMBL/GenBank/DDBJ databases">
        <authorList>
            <person name="Kuo A."/>
            <person name="Curtis B.A."/>
            <person name="Tanifuji G."/>
            <person name="Burki F."/>
            <person name="Gruber A."/>
            <person name="Irimia M."/>
            <person name="Maruyama S."/>
            <person name="Arias M.C."/>
            <person name="Ball S.G."/>
            <person name="Gile G.H."/>
            <person name="Hirakawa Y."/>
            <person name="Hopkins J.F."/>
            <person name="Rensing S.A."/>
            <person name="Schmutz J."/>
            <person name="Symeonidi A."/>
            <person name="Elias M."/>
            <person name="Eveleigh R.J."/>
            <person name="Herman E.K."/>
            <person name="Klute M.J."/>
            <person name="Nakayama T."/>
            <person name="Obornik M."/>
            <person name="Reyes-Prieto A."/>
            <person name="Armbrust E.V."/>
            <person name="Aves S.J."/>
            <person name="Beiko R.G."/>
            <person name="Coutinho P."/>
            <person name="Dacks J.B."/>
            <person name="Durnford D.G."/>
            <person name="Fast N.M."/>
            <person name="Green B.R."/>
            <person name="Grisdale C."/>
            <person name="Hempe F."/>
            <person name="Henrissat B."/>
            <person name="Hoppner M.P."/>
            <person name="Ishida K.-I."/>
            <person name="Kim E."/>
            <person name="Koreny L."/>
            <person name="Kroth P.G."/>
            <person name="Liu Y."/>
            <person name="Malik S.-B."/>
            <person name="Maier U.G."/>
            <person name="McRose D."/>
            <person name="Mock T."/>
            <person name="Neilson J.A."/>
            <person name="Onodera N.T."/>
            <person name="Poole A.M."/>
            <person name="Pritham E.J."/>
            <person name="Richards T.A."/>
            <person name="Rocap G."/>
            <person name="Roy S.W."/>
            <person name="Sarai C."/>
            <person name="Schaack S."/>
            <person name="Shirato S."/>
            <person name="Slamovits C.H."/>
            <person name="Spencer D.F."/>
            <person name="Suzuki S."/>
            <person name="Worden A.Z."/>
            <person name="Zauner S."/>
            <person name="Barry K."/>
            <person name="Bell C."/>
            <person name="Bharti A.K."/>
            <person name="Crow J.A."/>
            <person name="Grimwood J."/>
            <person name="Kramer R."/>
            <person name="Lindquist E."/>
            <person name="Lucas S."/>
            <person name="Salamov A."/>
            <person name="McFadden G.I."/>
            <person name="Lane C.E."/>
            <person name="Keeling P.J."/>
            <person name="Gray M.W."/>
            <person name="Grigoriev I.V."/>
            <person name="Archibald J.M."/>
        </authorList>
    </citation>
    <scope>NUCLEOTIDE SEQUENCE</scope>
    <source>
        <strain evidence="3">CCMP2712</strain>
    </source>
</reference>
<reference evidence="2" key="3">
    <citation type="submission" date="2016-03" db="UniProtKB">
        <authorList>
            <consortium name="EnsemblProtists"/>
        </authorList>
    </citation>
    <scope>IDENTIFICATION</scope>
</reference>